<protein>
    <recommendedName>
        <fullName evidence="10">SAP domain-containing protein</fullName>
    </recommendedName>
</protein>
<dbReference type="Pfam" id="PF02755">
    <property type="entry name" value="RPEL"/>
    <property type="match status" value="1"/>
</dbReference>
<keyword evidence="12" id="KW-1185">Reference proteome</keyword>
<sequence length="918" mass="99342">MAARLVPAPPGCGAAAGPYLPQAHGYCGKLLSGLSSAYPALCERPPLDLFSPGVLATRGAAATSLHDPLSRSAPGIPAKMTLLASERSMLIRSKFRSVLQLRMQHRRSQEQLNERNLISPLNKVPPTASEHLINLGQNRTDDFLKFKAQNRPQKVGPAKMHFCNATPADSSELKEKKARLAEDLNEKILHRPGPLELVQKNILPLDSTIKDAMKDQIQIPSSSDAFAFDDDISTSSSSTSSSPRFALSPGLGVNQSPTSTGTVFQLDLPQILEENQPITVSVAEEDTLATSGPTSNLPTQTASLLPKVAAKSPEVGKGPRPKKPKDTKPKVKKLKYHQYIPPDQKVDKSPVAMDAAYSRLLQQQQIFLQLQILNQQQQQQTFCVQAVHPLTTSISPDQVISFTGTAPAAASSISLAPPPAGVTTTTTATMLTAANVVSSPSPKMELLPANLDDLTVSKLRQQLRKRGLPVSGTKPALLERLKPYQTLCPKPATTPIASTSLVTPILKLPTFHARTVMGTNSPTLCTIQTAASPIFGEIPKSSIEQSSGLVDSCEGLAVCSSAPVGPNVTEEDVPMLEFDEDQVLQEKQKVIENLTWKLQLEQKQAEDLRVELEMHKRLKNRHKGELLAPGPSFASVLGPLPSTSSADVHTPVSEAQFLYTLSNIKEEPTSIQEASNALTASDNFMVFCPPACDTIEQDFELPMQITASPPSPVSGTLSLEEELQEAIQKAEMAQSESIDDILEDPLECTGELLQTTVIEPPKLKEEPPEDQFPCSQPQGSPLKRPRNNEYLPAPAPPPSLMEFPMSAQYDFLSTQDSLSMVFSPYQIEMPPSPDRQQNRSSQSSSSSSLPSSTSKTAFDPADWLEALTSGSTSGFGPSSPVGTSIFSTDFFDSPDLSVNRMIDLMVEQWKPDFDVLCV</sequence>
<dbReference type="Gene3D" id="6.10.140.2040">
    <property type="match status" value="1"/>
</dbReference>
<dbReference type="AlphaFoldDB" id="A0AAV7PTL0"/>
<evidence type="ECO:0000313" key="12">
    <source>
        <dbReference type="Proteomes" id="UP001066276"/>
    </source>
</evidence>
<feature type="region of interest" description="Disordered" evidence="9">
    <location>
        <begin position="760"/>
        <end position="801"/>
    </location>
</feature>
<dbReference type="Pfam" id="PF02037">
    <property type="entry name" value="SAP"/>
    <property type="match status" value="1"/>
</dbReference>
<evidence type="ECO:0000256" key="5">
    <source>
        <dbReference type="ARBA" id="ARBA00023163"/>
    </source>
</evidence>
<dbReference type="Gene3D" id="6.10.150.10">
    <property type="match status" value="1"/>
</dbReference>
<dbReference type="InterPro" id="IPR003034">
    <property type="entry name" value="SAP_dom"/>
</dbReference>
<evidence type="ECO:0000256" key="4">
    <source>
        <dbReference type="ARBA" id="ARBA00023054"/>
    </source>
</evidence>
<feature type="domain" description="SAP" evidence="10">
    <location>
        <begin position="451"/>
        <end position="485"/>
    </location>
</feature>
<proteinExistence type="predicted"/>
<dbReference type="GO" id="GO:0051145">
    <property type="term" value="P:smooth muscle cell differentiation"/>
    <property type="evidence" value="ECO:0007669"/>
    <property type="project" value="TreeGrafter"/>
</dbReference>
<dbReference type="GO" id="GO:0045944">
    <property type="term" value="P:positive regulation of transcription by RNA polymerase II"/>
    <property type="evidence" value="ECO:0007669"/>
    <property type="project" value="TreeGrafter"/>
</dbReference>
<keyword evidence="5" id="KW-0804">Transcription</keyword>
<name>A0AAV7PTL0_PLEWA</name>
<dbReference type="SMART" id="SM00707">
    <property type="entry name" value="RPEL"/>
    <property type="match status" value="2"/>
</dbReference>
<dbReference type="Gene3D" id="1.10.720.30">
    <property type="entry name" value="SAP domain"/>
    <property type="match status" value="1"/>
</dbReference>
<evidence type="ECO:0000256" key="7">
    <source>
        <dbReference type="PROSITE-ProRule" id="PRU00401"/>
    </source>
</evidence>
<dbReference type="GO" id="GO:0005634">
    <property type="term" value="C:nucleus"/>
    <property type="evidence" value="ECO:0007669"/>
    <property type="project" value="UniProtKB-SubCell"/>
</dbReference>
<evidence type="ECO:0000256" key="3">
    <source>
        <dbReference type="ARBA" id="ARBA00023015"/>
    </source>
</evidence>
<feature type="region of interest" description="Disordered" evidence="9">
    <location>
        <begin position="289"/>
        <end position="332"/>
    </location>
</feature>
<feature type="region of interest" description="Disordered" evidence="9">
    <location>
        <begin position="825"/>
        <end position="855"/>
    </location>
</feature>
<reference evidence="11" key="1">
    <citation type="journal article" date="2022" name="bioRxiv">
        <title>Sequencing and chromosome-scale assembly of the giantPleurodeles waltlgenome.</title>
        <authorList>
            <person name="Brown T."/>
            <person name="Elewa A."/>
            <person name="Iarovenko S."/>
            <person name="Subramanian E."/>
            <person name="Araus A.J."/>
            <person name="Petzold A."/>
            <person name="Susuki M."/>
            <person name="Suzuki K.-i.T."/>
            <person name="Hayashi T."/>
            <person name="Toyoda A."/>
            <person name="Oliveira C."/>
            <person name="Osipova E."/>
            <person name="Leigh N.D."/>
            <person name="Simon A."/>
            <person name="Yun M.H."/>
        </authorList>
    </citation>
    <scope>NUCLEOTIDE SEQUENCE</scope>
    <source>
        <strain evidence="11">20211129_DDA</strain>
        <tissue evidence="11">Liver</tissue>
    </source>
</reference>
<dbReference type="PANTHER" id="PTHR22793:SF14">
    <property type="entry name" value="MYOCARDIN-LIKE"/>
    <property type="match status" value="1"/>
</dbReference>
<gene>
    <name evidence="11" type="ORF">NDU88_009558</name>
</gene>
<evidence type="ECO:0000256" key="2">
    <source>
        <dbReference type="ARBA" id="ARBA00022737"/>
    </source>
</evidence>
<evidence type="ECO:0000256" key="9">
    <source>
        <dbReference type="SAM" id="MobiDB-lite"/>
    </source>
</evidence>
<dbReference type="SMART" id="SM00513">
    <property type="entry name" value="SAP"/>
    <property type="match status" value="1"/>
</dbReference>
<feature type="repeat" description="RPEL" evidence="7">
    <location>
        <begin position="182"/>
        <end position="207"/>
    </location>
</feature>
<dbReference type="PANTHER" id="PTHR22793">
    <property type="entry name" value="MYOCARDIN-RELATED TRANSCRIPTION FACTOR-RELATED"/>
    <property type="match status" value="1"/>
</dbReference>
<dbReference type="PROSITE" id="PS50800">
    <property type="entry name" value="SAP"/>
    <property type="match status" value="1"/>
</dbReference>
<accession>A0AAV7PTL0</accession>
<keyword evidence="6" id="KW-0539">Nucleus</keyword>
<evidence type="ECO:0000256" key="1">
    <source>
        <dbReference type="ARBA" id="ARBA00004123"/>
    </source>
</evidence>
<comment type="subcellular location">
    <subcellularLocation>
        <location evidence="1">Nucleus</location>
    </subcellularLocation>
</comment>
<organism evidence="11 12">
    <name type="scientific">Pleurodeles waltl</name>
    <name type="common">Iberian ribbed newt</name>
    <dbReference type="NCBI Taxonomy" id="8319"/>
    <lineage>
        <taxon>Eukaryota</taxon>
        <taxon>Metazoa</taxon>
        <taxon>Chordata</taxon>
        <taxon>Craniata</taxon>
        <taxon>Vertebrata</taxon>
        <taxon>Euteleostomi</taxon>
        <taxon>Amphibia</taxon>
        <taxon>Batrachia</taxon>
        <taxon>Caudata</taxon>
        <taxon>Salamandroidea</taxon>
        <taxon>Salamandridae</taxon>
        <taxon>Pleurodelinae</taxon>
        <taxon>Pleurodeles</taxon>
    </lineage>
</organism>
<evidence type="ECO:0000256" key="8">
    <source>
        <dbReference type="SAM" id="Coils"/>
    </source>
</evidence>
<dbReference type="PROSITE" id="PS51073">
    <property type="entry name" value="RPEL"/>
    <property type="match status" value="1"/>
</dbReference>
<feature type="region of interest" description="Disordered" evidence="9">
    <location>
        <begin position="232"/>
        <end position="254"/>
    </location>
</feature>
<feature type="coiled-coil region" evidence="8">
    <location>
        <begin position="584"/>
        <end position="625"/>
    </location>
</feature>
<feature type="compositionally biased region" description="Low complexity" evidence="9">
    <location>
        <begin position="834"/>
        <end position="854"/>
    </location>
</feature>
<feature type="compositionally biased region" description="Low complexity" evidence="9">
    <location>
        <begin position="233"/>
        <end position="243"/>
    </location>
</feature>
<dbReference type="InterPro" id="IPR004018">
    <property type="entry name" value="RPEL_repeat"/>
</dbReference>
<feature type="compositionally biased region" description="Polar residues" evidence="9">
    <location>
        <begin position="289"/>
        <end position="303"/>
    </location>
</feature>
<keyword evidence="4 8" id="KW-0175">Coiled coil</keyword>
<dbReference type="InterPro" id="IPR043451">
    <property type="entry name" value="Myocardin-like"/>
</dbReference>
<evidence type="ECO:0000313" key="11">
    <source>
        <dbReference type="EMBL" id="KAJ1131219.1"/>
    </source>
</evidence>
<dbReference type="EMBL" id="JANPWB010000011">
    <property type="protein sequence ID" value="KAJ1131219.1"/>
    <property type="molecule type" value="Genomic_DNA"/>
</dbReference>
<dbReference type="GO" id="GO:0003713">
    <property type="term" value="F:transcription coactivator activity"/>
    <property type="evidence" value="ECO:0007669"/>
    <property type="project" value="TreeGrafter"/>
</dbReference>
<dbReference type="InterPro" id="IPR036361">
    <property type="entry name" value="SAP_dom_sf"/>
</dbReference>
<dbReference type="Proteomes" id="UP001066276">
    <property type="component" value="Chromosome 7"/>
</dbReference>
<evidence type="ECO:0000256" key="6">
    <source>
        <dbReference type="ARBA" id="ARBA00023242"/>
    </source>
</evidence>
<comment type="caution">
    <text evidence="11">The sequence shown here is derived from an EMBL/GenBank/DDBJ whole genome shotgun (WGS) entry which is preliminary data.</text>
</comment>
<keyword evidence="3" id="KW-0805">Transcription regulation</keyword>
<dbReference type="SUPFAM" id="SSF68906">
    <property type="entry name" value="SAP domain"/>
    <property type="match status" value="1"/>
</dbReference>
<evidence type="ECO:0000259" key="10">
    <source>
        <dbReference type="PROSITE" id="PS50800"/>
    </source>
</evidence>
<keyword evidence="2" id="KW-0677">Repeat</keyword>